<dbReference type="GO" id="GO:0016655">
    <property type="term" value="F:oxidoreductase activity, acting on NAD(P)H, quinone or similar compound as acceptor"/>
    <property type="evidence" value="ECO:0007669"/>
    <property type="project" value="InterPro"/>
</dbReference>
<feature type="non-terminal residue" evidence="3">
    <location>
        <position position="231"/>
    </location>
</feature>
<dbReference type="InterPro" id="IPR056147">
    <property type="entry name" value="NQRA_N"/>
</dbReference>
<evidence type="ECO:0000259" key="2">
    <source>
        <dbReference type="Pfam" id="PF24836"/>
    </source>
</evidence>
<keyword evidence="3" id="KW-0560">Oxidoreductase</keyword>
<proteinExistence type="predicted"/>
<dbReference type="InterPro" id="IPR008703">
    <property type="entry name" value="NqrA"/>
</dbReference>
<dbReference type="InterPro" id="IPR011053">
    <property type="entry name" value="Single_hybrid_motif"/>
</dbReference>
<protein>
    <submittedName>
        <fullName evidence="3">Na(+)-translocating NADH-quinone reductase subunit A</fullName>
        <ecNumber evidence="3">1.6.5.8</ecNumber>
    </submittedName>
</protein>
<dbReference type="PANTHER" id="PTHR37839:SF1">
    <property type="entry name" value="NA(+)-TRANSLOCATING NADH-QUINONE REDUCTASE SUBUNIT A"/>
    <property type="match status" value="1"/>
</dbReference>
<feature type="domain" description="NqrA N-terminal barrel-sandwich hybrid" evidence="1">
    <location>
        <begin position="6"/>
        <end position="96"/>
    </location>
</feature>
<organism evidence="3">
    <name type="scientific">hydrothermal vent metagenome</name>
    <dbReference type="NCBI Taxonomy" id="652676"/>
    <lineage>
        <taxon>unclassified sequences</taxon>
        <taxon>metagenomes</taxon>
        <taxon>ecological metagenomes</taxon>
    </lineage>
</organism>
<dbReference type="GO" id="GO:0006814">
    <property type="term" value="P:sodium ion transport"/>
    <property type="evidence" value="ECO:0007669"/>
    <property type="project" value="InterPro"/>
</dbReference>
<dbReference type="InterPro" id="IPR056148">
    <property type="entry name" value="NQRA_2nd"/>
</dbReference>
<sequence>MSTVFSIKKGLDIRLLGDAERTVIDLNSRLYAIKPPDFTGCFPKMLVKEGDKVKAGSPLFFDKYREEISFTSPVSGKVANIRRGAKRVLLEVIIESDGKNESLDFGAANPAKTEREVITQKLLKSGLWPAIRQRPYSVVADPKDEPKAIFVPAFDSAPLAGDFDLMVHGHGEEFQAGLDILARLTKGKVYLNVHDENTKSKVFLNAKNVEINRFRGAHPAGNVSVHISRLS</sequence>
<reference evidence="3" key="1">
    <citation type="submission" date="2018-06" db="EMBL/GenBank/DDBJ databases">
        <authorList>
            <person name="Zhirakovskaya E."/>
        </authorList>
    </citation>
    <scope>NUCLEOTIDE SEQUENCE</scope>
</reference>
<dbReference type="EMBL" id="UOET01000041">
    <property type="protein sequence ID" value="VAW26565.1"/>
    <property type="molecule type" value="Genomic_DNA"/>
</dbReference>
<evidence type="ECO:0000259" key="1">
    <source>
        <dbReference type="Pfam" id="PF05896"/>
    </source>
</evidence>
<feature type="domain" description="NqrA second alpha/beta" evidence="2">
    <location>
        <begin position="114"/>
        <end position="230"/>
    </location>
</feature>
<name>A0A3B0U6N9_9ZZZZ</name>
<dbReference type="EC" id="1.6.5.8" evidence="3"/>
<dbReference type="Pfam" id="PF05896">
    <property type="entry name" value="NQRA_N"/>
    <property type="match status" value="1"/>
</dbReference>
<dbReference type="Pfam" id="PF24836">
    <property type="entry name" value="NQRA_2nd"/>
    <property type="match status" value="1"/>
</dbReference>
<dbReference type="AlphaFoldDB" id="A0A3B0U6N9"/>
<dbReference type="PANTHER" id="PTHR37839">
    <property type="entry name" value="NA(+)-TRANSLOCATING NADH-QUINONE REDUCTASE SUBUNIT A"/>
    <property type="match status" value="1"/>
</dbReference>
<evidence type="ECO:0000313" key="3">
    <source>
        <dbReference type="EMBL" id="VAW26565.1"/>
    </source>
</evidence>
<accession>A0A3B0U6N9</accession>
<dbReference type="SUPFAM" id="SSF51230">
    <property type="entry name" value="Single hybrid motif"/>
    <property type="match status" value="1"/>
</dbReference>
<gene>
    <name evidence="3" type="ORF">MNBD_BACTEROID07-748</name>
</gene>